<evidence type="ECO:0000256" key="4">
    <source>
        <dbReference type="ARBA" id="ARBA00022729"/>
    </source>
</evidence>
<evidence type="ECO:0000259" key="7">
    <source>
        <dbReference type="Pfam" id="PF00496"/>
    </source>
</evidence>
<dbReference type="Pfam" id="PF00496">
    <property type="entry name" value="SBP_bac_5"/>
    <property type="match status" value="1"/>
</dbReference>
<feature type="chain" id="PRO_5038766450" evidence="6">
    <location>
        <begin position="28"/>
        <end position="611"/>
    </location>
</feature>
<gene>
    <name evidence="8" type="ORF">GCM10011575_09020</name>
</gene>
<feature type="signal peptide" evidence="6">
    <location>
        <begin position="1"/>
        <end position="27"/>
    </location>
</feature>
<reference evidence="8" key="2">
    <citation type="submission" date="2020-09" db="EMBL/GenBank/DDBJ databases">
        <authorList>
            <person name="Sun Q."/>
            <person name="Zhou Y."/>
        </authorList>
    </citation>
    <scope>NUCLEOTIDE SEQUENCE</scope>
    <source>
        <strain evidence="8">CGMCC 4.7306</strain>
    </source>
</reference>
<feature type="domain" description="Solute-binding protein family 5" evidence="7">
    <location>
        <begin position="85"/>
        <end position="462"/>
    </location>
</feature>
<reference evidence="8" key="1">
    <citation type="journal article" date="2014" name="Int. J. Syst. Evol. Microbiol.">
        <title>Complete genome sequence of Corynebacterium casei LMG S-19264T (=DSM 44701T), isolated from a smear-ripened cheese.</title>
        <authorList>
            <consortium name="US DOE Joint Genome Institute (JGI-PGF)"/>
            <person name="Walter F."/>
            <person name="Albersmeier A."/>
            <person name="Kalinowski J."/>
            <person name="Ruckert C."/>
        </authorList>
    </citation>
    <scope>NUCLEOTIDE SEQUENCE</scope>
    <source>
        <strain evidence="8">CGMCC 4.7306</strain>
    </source>
</reference>
<keyword evidence="3" id="KW-0813">Transport</keyword>
<keyword evidence="5" id="KW-0812">Transmembrane</keyword>
<dbReference type="PROSITE" id="PS01040">
    <property type="entry name" value="SBP_BACTERIAL_5"/>
    <property type="match status" value="1"/>
</dbReference>
<dbReference type="CDD" id="cd08513">
    <property type="entry name" value="PBP2_thermophilic_Hb8_like"/>
    <property type="match status" value="1"/>
</dbReference>
<keyword evidence="4 6" id="KW-0732">Signal</keyword>
<dbReference type="EMBL" id="BMMZ01000002">
    <property type="protein sequence ID" value="GGL52835.1"/>
    <property type="molecule type" value="Genomic_DNA"/>
</dbReference>
<dbReference type="Gene3D" id="3.40.190.10">
    <property type="entry name" value="Periplasmic binding protein-like II"/>
    <property type="match status" value="1"/>
</dbReference>
<dbReference type="GO" id="GO:0043190">
    <property type="term" value="C:ATP-binding cassette (ABC) transporter complex"/>
    <property type="evidence" value="ECO:0007669"/>
    <property type="project" value="InterPro"/>
</dbReference>
<dbReference type="InterPro" id="IPR039424">
    <property type="entry name" value="SBP_5"/>
</dbReference>
<dbReference type="Proteomes" id="UP000613840">
    <property type="component" value="Unassembled WGS sequence"/>
</dbReference>
<accession>A0A917S2C5</accession>
<keyword evidence="9" id="KW-1185">Reference proteome</keyword>
<dbReference type="SUPFAM" id="SSF53850">
    <property type="entry name" value="Periplasmic binding protein-like II"/>
    <property type="match status" value="1"/>
</dbReference>
<name>A0A917S2C5_9ACTN</name>
<comment type="caution">
    <text evidence="8">The sequence shown here is derived from an EMBL/GenBank/DDBJ whole genome shotgun (WGS) entry which is preliminary data.</text>
</comment>
<dbReference type="PANTHER" id="PTHR30290">
    <property type="entry name" value="PERIPLASMIC BINDING COMPONENT OF ABC TRANSPORTER"/>
    <property type="match status" value="1"/>
</dbReference>
<comment type="subcellular location">
    <subcellularLocation>
        <location evidence="1">Cell membrane</location>
        <topology evidence="1">Lipid-anchor</topology>
    </subcellularLocation>
</comment>
<dbReference type="InterPro" id="IPR030678">
    <property type="entry name" value="Peptide/Ni-bd"/>
</dbReference>
<dbReference type="InterPro" id="IPR000914">
    <property type="entry name" value="SBP_5_dom"/>
</dbReference>
<comment type="similarity">
    <text evidence="2">Belongs to the bacterial solute-binding protein 5 family.</text>
</comment>
<sequence>MIVKASRPAHLRAGLALLAALVCCALAMVGAGTKAAADTPKSSTLTVVAATQMSAFNPFFSYADGELYVESMLYPALTYNDKNNEPAPYLATKWTTSPDGLTWTFDIRKGLKWSDGQPLTAKDIAWTYNLVMTNTQAATANGTYVENIASVSAPNDTTFIVKTKTKQANLLYESIPVVPEHVWKSKVSNLKAYNAIPTASEPVVSYGPYTFESFKTTYATLKANKNFVLGAPKYDTLISQYFSSTDAAVNALKTGQIQEDGLLTATQYKALANTPGITTYREEPSGWEAIEVNSGAKTKSGKSIGTGNPLLADPTIRKAIALGIDRQTLVTKILDGLGAPGAGYVPSGYPQWAWQPTASEKIGFDPAKANQLLDQAGYKKGSDGYRTDPKTGKPLSFRFGIHSDESDDASIAQYFVPWMKAIGIKMTVQPMSFAQLNANLAKGDWDLLMDGWSTGPDPTYLFSIQTCGVLPDDKGQGGNTDAFYCNPAYDKLYAQQQTQIDQNARAATMRKMQDILYNANADIILYYGDGLVAVRTDKTNYITGKADAQGVYPLQSAFYNWTHASPVTAKAASSSSNKGTVIGIVVGVVVILIVLGVIFGLRRRRTAGDRE</sequence>
<dbReference type="PANTHER" id="PTHR30290:SF10">
    <property type="entry name" value="PERIPLASMIC OLIGOPEPTIDE-BINDING PROTEIN-RELATED"/>
    <property type="match status" value="1"/>
</dbReference>
<evidence type="ECO:0000313" key="8">
    <source>
        <dbReference type="EMBL" id="GGL52835.1"/>
    </source>
</evidence>
<dbReference type="GO" id="GO:0042597">
    <property type="term" value="C:periplasmic space"/>
    <property type="evidence" value="ECO:0007669"/>
    <property type="project" value="UniProtKB-ARBA"/>
</dbReference>
<evidence type="ECO:0000256" key="2">
    <source>
        <dbReference type="ARBA" id="ARBA00005695"/>
    </source>
</evidence>
<keyword evidence="5" id="KW-1133">Transmembrane helix</keyword>
<feature type="transmembrane region" description="Helical" evidence="5">
    <location>
        <begin position="581"/>
        <end position="601"/>
    </location>
</feature>
<organism evidence="8 9">
    <name type="scientific">Microlunatus endophyticus</name>
    <dbReference type="NCBI Taxonomy" id="1716077"/>
    <lineage>
        <taxon>Bacteria</taxon>
        <taxon>Bacillati</taxon>
        <taxon>Actinomycetota</taxon>
        <taxon>Actinomycetes</taxon>
        <taxon>Propionibacteriales</taxon>
        <taxon>Propionibacteriaceae</taxon>
        <taxon>Microlunatus</taxon>
    </lineage>
</organism>
<evidence type="ECO:0000256" key="3">
    <source>
        <dbReference type="ARBA" id="ARBA00022448"/>
    </source>
</evidence>
<dbReference type="GO" id="GO:0015833">
    <property type="term" value="P:peptide transport"/>
    <property type="evidence" value="ECO:0007669"/>
    <property type="project" value="TreeGrafter"/>
</dbReference>
<protein>
    <submittedName>
        <fullName evidence="8">Peptide ABC transporter substrate-binding protein</fullName>
    </submittedName>
</protein>
<dbReference type="RefSeq" id="WP_188893989.1">
    <property type="nucleotide sequence ID" value="NZ_BMMZ01000002.1"/>
</dbReference>
<evidence type="ECO:0000256" key="6">
    <source>
        <dbReference type="SAM" id="SignalP"/>
    </source>
</evidence>
<dbReference type="InterPro" id="IPR023765">
    <property type="entry name" value="SBP_5_CS"/>
</dbReference>
<proteinExistence type="inferred from homology"/>
<dbReference type="Gene3D" id="3.10.105.10">
    <property type="entry name" value="Dipeptide-binding Protein, Domain 3"/>
    <property type="match status" value="1"/>
</dbReference>
<evidence type="ECO:0000256" key="1">
    <source>
        <dbReference type="ARBA" id="ARBA00004193"/>
    </source>
</evidence>
<evidence type="ECO:0000313" key="9">
    <source>
        <dbReference type="Proteomes" id="UP000613840"/>
    </source>
</evidence>
<evidence type="ECO:0000256" key="5">
    <source>
        <dbReference type="SAM" id="Phobius"/>
    </source>
</evidence>
<dbReference type="AlphaFoldDB" id="A0A917S2C5"/>
<dbReference type="GO" id="GO:1904680">
    <property type="term" value="F:peptide transmembrane transporter activity"/>
    <property type="evidence" value="ECO:0007669"/>
    <property type="project" value="TreeGrafter"/>
</dbReference>
<dbReference type="PIRSF" id="PIRSF002741">
    <property type="entry name" value="MppA"/>
    <property type="match status" value="1"/>
</dbReference>
<keyword evidence="5" id="KW-0472">Membrane</keyword>